<dbReference type="EMBL" id="JAFDVH010000010">
    <property type="protein sequence ID" value="KAG7469977.1"/>
    <property type="molecule type" value="Genomic_DNA"/>
</dbReference>
<comment type="caution">
    <text evidence="2">The sequence shown here is derived from an EMBL/GenBank/DDBJ whole genome shotgun (WGS) entry which is preliminary data.</text>
</comment>
<dbReference type="OrthoDB" id="18740at2759"/>
<keyword evidence="3" id="KW-1185">Reference proteome</keyword>
<dbReference type="AlphaFoldDB" id="A0A9D3Q0W3"/>
<sequence length="90" mass="10196">MDHDKQAMMERWEKQRDWWEESASDQSSSSASPVPGDTLPWNMAKHQRVKRSQSASGEVLDPAERAVFRIAGKGATPSPNCTTQIWQVHM</sequence>
<protein>
    <submittedName>
        <fullName evidence="2">Uncharacterized protein</fullName>
    </submittedName>
</protein>
<accession>A0A9D3Q0W3</accession>
<evidence type="ECO:0000313" key="2">
    <source>
        <dbReference type="EMBL" id="KAG7469977.1"/>
    </source>
</evidence>
<dbReference type="Proteomes" id="UP001046870">
    <property type="component" value="Chromosome 10"/>
</dbReference>
<reference evidence="2" key="1">
    <citation type="submission" date="2021-01" db="EMBL/GenBank/DDBJ databases">
        <authorList>
            <person name="Zahm M."/>
            <person name="Roques C."/>
            <person name="Cabau C."/>
            <person name="Klopp C."/>
            <person name="Donnadieu C."/>
            <person name="Jouanno E."/>
            <person name="Lampietro C."/>
            <person name="Louis A."/>
            <person name="Herpin A."/>
            <person name="Echchiki A."/>
            <person name="Berthelot C."/>
            <person name="Parey E."/>
            <person name="Roest-Crollius H."/>
            <person name="Braasch I."/>
            <person name="Postlethwait J."/>
            <person name="Bobe J."/>
            <person name="Montfort J."/>
            <person name="Bouchez O."/>
            <person name="Begum T."/>
            <person name="Mejri S."/>
            <person name="Adams A."/>
            <person name="Chen W.-J."/>
            <person name="Guiguen Y."/>
        </authorList>
    </citation>
    <scope>NUCLEOTIDE SEQUENCE</scope>
    <source>
        <strain evidence="2">YG-15Mar2019-1</strain>
        <tissue evidence="2">Brain</tissue>
    </source>
</reference>
<feature type="compositionally biased region" description="Basic and acidic residues" evidence="1">
    <location>
        <begin position="1"/>
        <end position="19"/>
    </location>
</feature>
<feature type="region of interest" description="Disordered" evidence="1">
    <location>
        <begin position="1"/>
        <end position="60"/>
    </location>
</feature>
<evidence type="ECO:0000313" key="3">
    <source>
        <dbReference type="Proteomes" id="UP001046870"/>
    </source>
</evidence>
<gene>
    <name evidence="2" type="ORF">MATL_G00134500</name>
</gene>
<proteinExistence type="predicted"/>
<evidence type="ECO:0000256" key="1">
    <source>
        <dbReference type="SAM" id="MobiDB-lite"/>
    </source>
</evidence>
<organism evidence="2 3">
    <name type="scientific">Megalops atlanticus</name>
    <name type="common">Tarpon</name>
    <name type="synonym">Clupea gigantea</name>
    <dbReference type="NCBI Taxonomy" id="7932"/>
    <lineage>
        <taxon>Eukaryota</taxon>
        <taxon>Metazoa</taxon>
        <taxon>Chordata</taxon>
        <taxon>Craniata</taxon>
        <taxon>Vertebrata</taxon>
        <taxon>Euteleostomi</taxon>
        <taxon>Actinopterygii</taxon>
        <taxon>Neopterygii</taxon>
        <taxon>Teleostei</taxon>
        <taxon>Elopiformes</taxon>
        <taxon>Megalopidae</taxon>
        <taxon>Megalops</taxon>
    </lineage>
</organism>
<name>A0A9D3Q0W3_MEGAT</name>